<evidence type="ECO:0000256" key="8">
    <source>
        <dbReference type="SAM" id="MobiDB-lite"/>
    </source>
</evidence>
<organism evidence="10 11">
    <name type="scientific">Stylonychia lemnae</name>
    <name type="common">Ciliate</name>
    <dbReference type="NCBI Taxonomy" id="5949"/>
    <lineage>
        <taxon>Eukaryota</taxon>
        <taxon>Sar</taxon>
        <taxon>Alveolata</taxon>
        <taxon>Ciliophora</taxon>
        <taxon>Intramacronucleata</taxon>
        <taxon>Spirotrichea</taxon>
        <taxon>Stichotrichia</taxon>
        <taxon>Sporadotrichida</taxon>
        <taxon>Oxytrichidae</taxon>
        <taxon>Stylonychinae</taxon>
        <taxon>Stylonychia</taxon>
    </lineage>
</organism>
<evidence type="ECO:0000256" key="5">
    <source>
        <dbReference type="ARBA" id="ARBA00022840"/>
    </source>
</evidence>
<feature type="compositionally biased region" description="Basic and acidic residues" evidence="8">
    <location>
        <begin position="604"/>
        <end position="613"/>
    </location>
</feature>
<keyword evidence="5 6" id="KW-0067">ATP-binding</keyword>
<reference evidence="10 11" key="1">
    <citation type="submission" date="2014-06" db="EMBL/GenBank/DDBJ databases">
        <authorList>
            <person name="Swart Estienne"/>
        </authorList>
    </citation>
    <scope>NUCLEOTIDE SEQUENCE [LARGE SCALE GENOMIC DNA]</scope>
    <source>
        <strain evidence="10 11">130c</strain>
    </source>
</reference>
<protein>
    <submittedName>
        <fullName evidence="10">Protein kinase domain containing protein</fullName>
    </submittedName>
</protein>
<dbReference type="Proteomes" id="UP000039865">
    <property type="component" value="Unassembled WGS sequence"/>
</dbReference>
<dbReference type="PROSITE" id="PS00107">
    <property type="entry name" value="PROTEIN_KINASE_ATP"/>
    <property type="match status" value="1"/>
</dbReference>
<evidence type="ECO:0000256" key="3">
    <source>
        <dbReference type="ARBA" id="ARBA00022741"/>
    </source>
</evidence>
<feature type="compositionally biased region" description="Polar residues" evidence="8">
    <location>
        <begin position="920"/>
        <end position="931"/>
    </location>
</feature>
<evidence type="ECO:0000313" key="10">
    <source>
        <dbReference type="EMBL" id="CDW80264.1"/>
    </source>
</evidence>
<feature type="compositionally biased region" description="Polar residues" evidence="8">
    <location>
        <begin position="594"/>
        <end position="603"/>
    </location>
</feature>
<evidence type="ECO:0000256" key="2">
    <source>
        <dbReference type="ARBA" id="ARBA00022679"/>
    </source>
</evidence>
<feature type="domain" description="Protein kinase" evidence="9">
    <location>
        <begin position="47"/>
        <end position="292"/>
    </location>
</feature>
<dbReference type="PROSITE" id="PS50011">
    <property type="entry name" value="PROTEIN_KINASE_DOM"/>
    <property type="match status" value="1"/>
</dbReference>
<dbReference type="AlphaFoldDB" id="A0A078ADE3"/>
<dbReference type="GO" id="GO:0004674">
    <property type="term" value="F:protein serine/threonine kinase activity"/>
    <property type="evidence" value="ECO:0007669"/>
    <property type="project" value="UniProtKB-KW"/>
</dbReference>
<evidence type="ECO:0000256" key="4">
    <source>
        <dbReference type="ARBA" id="ARBA00022777"/>
    </source>
</evidence>
<dbReference type="SMART" id="SM00220">
    <property type="entry name" value="S_TKc"/>
    <property type="match status" value="1"/>
</dbReference>
<dbReference type="Pfam" id="PF00069">
    <property type="entry name" value="Pkinase"/>
    <property type="match status" value="2"/>
</dbReference>
<keyword evidence="4 10" id="KW-0418">Kinase</keyword>
<feature type="compositionally biased region" description="Basic residues" evidence="8">
    <location>
        <begin position="581"/>
        <end position="590"/>
    </location>
</feature>
<dbReference type="InterPro" id="IPR011009">
    <property type="entry name" value="Kinase-like_dom_sf"/>
</dbReference>
<dbReference type="InterPro" id="IPR030616">
    <property type="entry name" value="Aur-like"/>
</dbReference>
<feature type="region of interest" description="Disordered" evidence="8">
    <location>
        <begin position="499"/>
        <end position="566"/>
    </location>
</feature>
<keyword evidence="1" id="KW-0723">Serine/threonine-protein kinase</keyword>
<keyword evidence="11" id="KW-1185">Reference proteome</keyword>
<feature type="region of interest" description="Disordered" evidence="8">
    <location>
        <begin position="914"/>
        <end position="937"/>
    </location>
</feature>
<keyword evidence="2" id="KW-0808">Transferase</keyword>
<feature type="binding site" evidence="6 7">
    <location>
        <position position="76"/>
    </location>
    <ligand>
        <name>ATP</name>
        <dbReference type="ChEBI" id="CHEBI:30616"/>
    </ligand>
</feature>
<gene>
    <name evidence="10" type="primary">Contig4175.g4460</name>
    <name evidence="10" type="ORF">STYLEM_9260</name>
</gene>
<dbReference type="GO" id="GO:0005524">
    <property type="term" value="F:ATP binding"/>
    <property type="evidence" value="ECO:0007669"/>
    <property type="project" value="UniProtKB-UniRule"/>
</dbReference>
<sequence length="937" mass="106745">MEAQKQTASQTLNAIQHAERVLKNHLQIESIYDIQIPQLELKFEDVYELKSLLGEGAFGVVLEVQNLISNEISALKVYNQQIKVIQIISQKNQQVFDTMRNELIVLQDLQHPNIIRFKQVTYIFQNELLQILYSSDYVFIEMEKMNDGSLEQLIDSLYEKGQEILDEEYEAKIADFGLSAEYKFNVFSGQENIDEKMGTILYMAPEQALGQRYGKRIDMWACGVIMYKVLTGEHPFYKNGDDEKSYINRIAHQELKTKVQLSEQAESLFWRLCSKSLQERYSVHQAIKHPWITRNPFDVAPLTQGEELKLIEIESILRRAQQAMLFLGIQKVNQIGSYHPSPSCEISESYKKRIEQANEGFYLNRSFQNYSPKSSQCTNGGEKDLSDNDAYLDRINYKNDQSSYRQSLKEISSERLSIMNGIQVIKQKNNSRHRPPAIVISKKNINMEPKSAQKVKGDNVISNIDPMHRTMFQNNPHTEESQELSPLTFLNGLNEIKQQKRSTLQQEKDQSKGTSFNQESPMFPQKMHQFTPSINKRANHSGKGSLDNINQRTNTSSNSGLNSNCINTDINKIKKLDLKTSNKKIVKNRPNKIPMSQLQIQPQHKSEGQEPDKQGSQQSNQGVINLIKMSNQHQDSKFKPSRPIQKIKPGQISSNILGEVNVEQKQNRISLLSKKDSSSNMFIPIEADDYSYCKSIIDSHPSKILPTVDNSNISSCENRNILGQSEFQKLNHQHLGQQYQQQVLPQNDVFFSQAIQKPNKRVLLNNKKKLSVANSEDFSISKAVFIENLGNFQSRQDRTSEPQLPIISPSQGRLQKPFIIQQRKQVKNKFPNSPQMASQREGLQVNTQYQSKASLAEQLMNQINLIGSTAVTGLNSYSSQPNYHQGLADSKPIAGINGKRFKNSNRVIINCGGQGELNVGNPNSVTNTPGQNHKKSQ</sequence>
<feature type="binding site" evidence="6">
    <location>
        <position position="175"/>
    </location>
    <ligand>
        <name>ATP</name>
        <dbReference type="ChEBI" id="CHEBI:30616"/>
    </ligand>
</feature>
<dbReference type="InterPro" id="IPR017441">
    <property type="entry name" value="Protein_kinase_ATP_BS"/>
</dbReference>
<name>A0A078ADE3_STYLE</name>
<evidence type="ECO:0000313" key="11">
    <source>
        <dbReference type="Proteomes" id="UP000039865"/>
    </source>
</evidence>
<dbReference type="EMBL" id="CCKQ01008799">
    <property type="protein sequence ID" value="CDW80264.1"/>
    <property type="molecule type" value="Genomic_DNA"/>
</dbReference>
<dbReference type="SUPFAM" id="SSF56112">
    <property type="entry name" value="Protein kinase-like (PK-like)"/>
    <property type="match status" value="1"/>
</dbReference>
<evidence type="ECO:0000256" key="7">
    <source>
        <dbReference type="PROSITE-ProRule" id="PRU10141"/>
    </source>
</evidence>
<evidence type="ECO:0000256" key="1">
    <source>
        <dbReference type="ARBA" id="ARBA00022527"/>
    </source>
</evidence>
<feature type="compositionally biased region" description="Low complexity" evidence="8">
    <location>
        <begin position="553"/>
        <end position="564"/>
    </location>
</feature>
<dbReference type="Gene3D" id="1.10.510.10">
    <property type="entry name" value="Transferase(Phosphotransferase) domain 1"/>
    <property type="match status" value="2"/>
</dbReference>
<dbReference type="InParanoid" id="A0A078ADE3"/>
<dbReference type="PANTHER" id="PTHR24350">
    <property type="entry name" value="SERINE/THREONINE-PROTEIN KINASE IAL-RELATED"/>
    <property type="match status" value="1"/>
</dbReference>
<evidence type="ECO:0000256" key="6">
    <source>
        <dbReference type="PIRSR" id="PIRSR630616-2"/>
    </source>
</evidence>
<accession>A0A078ADE3</accession>
<dbReference type="InterPro" id="IPR000719">
    <property type="entry name" value="Prot_kinase_dom"/>
</dbReference>
<evidence type="ECO:0000259" key="9">
    <source>
        <dbReference type="PROSITE" id="PS50011"/>
    </source>
</evidence>
<keyword evidence="3 6" id="KW-0547">Nucleotide-binding</keyword>
<proteinExistence type="predicted"/>
<feature type="region of interest" description="Disordered" evidence="8">
    <location>
        <begin position="581"/>
        <end position="619"/>
    </location>
</feature>